<dbReference type="KEGG" id="fae:FAES_4748"/>
<protein>
    <submittedName>
        <fullName evidence="4">Sensor protein lytS</fullName>
    </submittedName>
</protein>
<name>I0KF44_9BACT</name>
<dbReference type="STRING" id="1166018.FAES_4748"/>
<dbReference type="Pfam" id="PF06580">
    <property type="entry name" value="His_kinase"/>
    <property type="match status" value="1"/>
</dbReference>
<feature type="transmembrane region" description="Helical" evidence="2">
    <location>
        <begin position="147"/>
        <end position="165"/>
    </location>
</feature>
<evidence type="ECO:0000313" key="4">
    <source>
        <dbReference type="EMBL" id="CCH02747.1"/>
    </source>
</evidence>
<gene>
    <name evidence="4" type="ORF">FAES_4748</name>
</gene>
<keyword evidence="2" id="KW-0472">Membrane</keyword>
<sequence length="450" mass="50223">MAAAALVTDADRECAATQRAAARQTADAAPGHAGQRLVGGLQRHSAQTSRRVCPTGWPQPAGSPLRIAAATATTHYRQRPAVCGEPAAGAERAGTGHPFANECAHEMKVTRYSNQDELLQLVIIPVYVVILNTILLGTRYWQDWPTALFATVVALGVAFATWLVNNAAGLYLNRLFPSLSQLFPRLLWLLGWCLCSGSVAVVLIYSLYSWADGLLFPLRPGRLGWALGYELLVVVLVITLYEGVRTFERWEQKLRETEELKKANLQSQFESLKSQINPHFLFNSLNTLSSLIEEDPQQAELFVDEMASVYRYLLRSNESQLATLAAELDFAQSYFHLLRTRYGEHIHLDQDVDPQFHERLLPPLTLQLLLENTVKHNVILPEQPLTIQIQSQPDGHLVVRNNLQRKNSRVLSNQIGLANIATQFRLLGGGTMRVDDDGLFFAVTLPLLQR</sequence>
<dbReference type="HOGENOM" id="CLU_020473_0_2_10"/>
<evidence type="ECO:0000259" key="3">
    <source>
        <dbReference type="Pfam" id="PF06580"/>
    </source>
</evidence>
<dbReference type="eggNOG" id="COG2972">
    <property type="taxonomic scope" value="Bacteria"/>
</dbReference>
<keyword evidence="5" id="KW-1185">Reference proteome</keyword>
<dbReference type="EMBL" id="HE796683">
    <property type="protein sequence ID" value="CCH02747.1"/>
    <property type="molecule type" value="Genomic_DNA"/>
</dbReference>
<dbReference type="InterPro" id="IPR010559">
    <property type="entry name" value="Sig_transdc_His_kin_internal"/>
</dbReference>
<dbReference type="PANTHER" id="PTHR34220">
    <property type="entry name" value="SENSOR HISTIDINE KINASE YPDA"/>
    <property type="match status" value="1"/>
</dbReference>
<feature type="transmembrane region" description="Helical" evidence="2">
    <location>
        <begin position="223"/>
        <end position="244"/>
    </location>
</feature>
<keyword evidence="2" id="KW-1133">Transmembrane helix</keyword>
<dbReference type="GO" id="GO:0016020">
    <property type="term" value="C:membrane"/>
    <property type="evidence" value="ECO:0007669"/>
    <property type="project" value="InterPro"/>
</dbReference>
<feature type="transmembrane region" description="Helical" evidence="2">
    <location>
        <begin position="186"/>
        <end position="211"/>
    </location>
</feature>
<organism evidence="4 5">
    <name type="scientific">Fibrella aestuarina BUZ 2</name>
    <dbReference type="NCBI Taxonomy" id="1166018"/>
    <lineage>
        <taxon>Bacteria</taxon>
        <taxon>Pseudomonadati</taxon>
        <taxon>Bacteroidota</taxon>
        <taxon>Cytophagia</taxon>
        <taxon>Cytophagales</taxon>
        <taxon>Spirosomataceae</taxon>
        <taxon>Fibrella</taxon>
    </lineage>
</organism>
<proteinExistence type="predicted"/>
<dbReference type="PATRIC" id="fig|1166018.3.peg.1717"/>
<feature type="domain" description="Signal transduction histidine kinase internal region" evidence="3">
    <location>
        <begin position="268"/>
        <end position="345"/>
    </location>
</feature>
<accession>I0KF44</accession>
<feature type="transmembrane region" description="Helical" evidence="2">
    <location>
        <begin position="118"/>
        <end position="141"/>
    </location>
</feature>
<keyword evidence="2" id="KW-0812">Transmembrane</keyword>
<dbReference type="AlphaFoldDB" id="I0KF44"/>
<reference evidence="4 5" key="1">
    <citation type="journal article" date="2012" name="J. Bacteriol.">
        <title>Genome Sequence of Fibrella aestuarina BUZ 2T, a Filamentous Marine Bacterium.</title>
        <authorList>
            <person name="Filippini M."/>
            <person name="Qi W."/>
            <person name="Blom J."/>
            <person name="Goesmann A."/>
            <person name="Smits T.H."/>
            <person name="Bagheri H.C."/>
        </authorList>
    </citation>
    <scope>NUCLEOTIDE SEQUENCE [LARGE SCALE GENOMIC DNA]</scope>
    <source>
        <strain evidence="5">BUZ 2T</strain>
    </source>
</reference>
<dbReference type="InterPro" id="IPR050640">
    <property type="entry name" value="Bact_2-comp_sensor_kinase"/>
</dbReference>
<dbReference type="PANTHER" id="PTHR34220:SF7">
    <property type="entry name" value="SENSOR HISTIDINE KINASE YPDA"/>
    <property type="match status" value="1"/>
</dbReference>
<dbReference type="Proteomes" id="UP000011058">
    <property type="component" value="Chromosome"/>
</dbReference>
<evidence type="ECO:0000313" key="5">
    <source>
        <dbReference type="Proteomes" id="UP000011058"/>
    </source>
</evidence>
<dbReference type="GO" id="GO:0000155">
    <property type="term" value="F:phosphorelay sensor kinase activity"/>
    <property type="evidence" value="ECO:0007669"/>
    <property type="project" value="InterPro"/>
</dbReference>
<evidence type="ECO:0000256" key="2">
    <source>
        <dbReference type="SAM" id="Phobius"/>
    </source>
</evidence>
<feature type="region of interest" description="Disordered" evidence="1">
    <location>
        <begin position="23"/>
        <end position="45"/>
    </location>
</feature>
<evidence type="ECO:0000256" key="1">
    <source>
        <dbReference type="SAM" id="MobiDB-lite"/>
    </source>
</evidence>